<evidence type="ECO:0000256" key="4">
    <source>
        <dbReference type="ARBA" id="ARBA00022824"/>
    </source>
</evidence>
<sequence>MDGFKKSRSSAFKDKTSSAIAVSRAMPSSSQQPQQPFGIKTLHEDENSTIDIVFVHGPRGHLENTWKAECTLYPWPQTLLPGKIPNARILTFGYDATVTDIGSMLSIKTLVTHSRDLLSAIATHRRKDAIDRPIIFVCHSLGGLVCQDALCYASQSHEPHLKQVLYCTRGIAFLGTPHGGSALAHCAKGLAAFFGIAHEIHSDLLGFLQRDFELLARVQDSFITLVQLRSRPSELGPTINIACFFEELPLDGVGQVVPRDAIIPGCIPIGIRDNHMDMTKFEDSNDAGFLTGKDSELVQKPNQDPKFVGREDVIQEIGRQFESQREVALCGFGGAGKSQIAIEYAYRFRQRHPDAHILWVDGSSVFRTDPKYFPIVKKLDLLPLNRMIFNSCAFKLVCEALSNGMCGRWLLVLDNLDDMKMLGRMVGLPWEMDIEEATKPPPKAYLPRSPKGLTLITTRSDSVGNSLTGMRITKIGPMDESDALSLLRSCLAPDAMSDLNDCLELVKALDYVPLAIKQAAAFLRHTGVSLGLYLNRFRNIHGEMSSLTEEEEKDSRGDFESRCSIFRTLKISFDWTSQTRPRAAEIFRLMAALDRQGIPKRLLKRNTEREADFNKWLGGLKDFSLISATKGEDDLVMHRLVQLAVRSWTRSDQELSRYQDEALEIMAREFPHETCDNEALCQALIPHAWVVVQYKTSEMTRPRTRLLQNVGIYMMRISLYNVAFDALSEALRLQSNFVDLDKNTEALVCRFYIAETLFELGKHTEAEELHRKVLECRRALLGQDHEDTIKSMTHIGLQLLRRGKFEEARDICEQAVEKQIKTLGCYHGDTERTLVLLGEAMTEHGKYDGRIFNIYGRKFGYNRPAKGEPRVMIEYLRYHLCLSTRGFLEFCVWQIIQPNAYCRDLAERQKIPKRESRRHNNKREIGKKLLSEFSSSMARQPSPITGVASFFHAALSWSDLLRHAHQMWNTVCEYS</sequence>
<comment type="subcellular location">
    <subcellularLocation>
        <location evidence="2">Endoplasmic reticulum</location>
    </subcellularLocation>
    <subcellularLocation>
        <location evidence="3">Membrane</location>
    </subcellularLocation>
    <subcellularLocation>
        <location evidence="1">Mitochondrion</location>
    </subcellularLocation>
</comment>
<dbReference type="Pfam" id="PF13424">
    <property type="entry name" value="TPR_12"/>
    <property type="match status" value="1"/>
</dbReference>
<evidence type="ECO:0000313" key="8">
    <source>
        <dbReference type="EMBL" id="EXU98845.1"/>
    </source>
</evidence>
<dbReference type="InterPro" id="IPR019734">
    <property type="entry name" value="TPR_rpt"/>
</dbReference>
<dbReference type="InterPro" id="IPR011990">
    <property type="entry name" value="TPR-like_helical_dom_sf"/>
</dbReference>
<evidence type="ECO:0000256" key="1">
    <source>
        <dbReference type="ARBA" id="ARBA00004173"/>
    </source>
</evidence>
<evidence type="ECO:0000256" key="2">
    <source>
        <dbReference type="ARBA" id="ARBA00004240"/>
    </source>
</evidence>
<comment type="caution">
    <text evidence="8">The sequence shown here is derived from an EMBL/GenBank/DDBJ whole genome shotgun (WGS) entry which is preliminary data.</text>
</comment>
<evidence type="ECO:0000313" key="9">
    <source>
        <dbReference type="Proteomes" id="UP000030151"/>
    </source>
</evidence>
<dbReference type="GO" id="GO:0016020">
    <property type="term" value="C:membrane"/>
    <property type="evidence" value="ECO:0007669"/>
    <property type="project" value="UniProtKB-SubCell"/>
</dbReference>
<dbReference type="InterPro" id="IPR029058">
    <property type="entry name" value="AB_hydrolase_fold"/>
</dbReference>
<dbReference type="PANTHER" id="PTHR48182">
    <property type="entry name" value="PROTEIN SERAC1"/>
    <property type="match status" value="1"/>
</dbReference>
<dbReference type="GO" id="GO:0005783">
    <property type="term" value="C:endoplasmic reticulum"/>
    <property type="evidence" value="ECO:0007669"/>
    <property type="project" value="UniProtKB-SubCell"/>
</dbReference>
<name>A0A014P7I2_9HYPO</name>
<keyword evidence="4" id="KW-0256">Endoplasmic reticulum</keyword>
<protein>
    <submittedName>
        <fullName evidence="8">Kinesin light chain-like protein</fullName>
    </submittedName>
</protein>
<dbReference type="Gene3D" id="1.25.40.10">
    <property type="entry name" value="Tetratricopeptide repeat domain"/>
    <property type="match status" value="1"/>
</dbReference>
<proteinExistence type="predicted"/>
<evidence type="ECO:0000256" key="5">
    <source>
        <dbReference type="ARBA" id="ARBA00023128"/>
    </source>
</evidence>
<dbReference type="Gene3D" id="3.40.50.1820">
    <property type="entry name" value="alpha/beta hydrolase"/>
    <property type="match status" value="1"/>
</dbReference>
<dbReference type="EMBL" id="JELW01000023">
    <property type="protein sequence ID" value="EXU98845.1"/>
    <property type="molecule type" value="Genomic_DNA"/>
</dbReference>
<dbReference type="AlphaFoldDB" id="A0A014P7I2"/>
<feature type="region of interest" description="Disordered" evidence="7">
    <location>
        <begin position="1"/>
        <end position="36"/>
    </location>
</feature>
<dbReference type="InterPro" id="IPR027417">
    <property type="entry name" value="P-loop_NTPase"/>
</dbReference>
<keyword evidence="5" id="KW-0496">Mitochondrion</keyword>
<evidence type="ECO:0000256" key="6">
    <source>
        <dbReference type="ARBA" id="ARBA00023136"/>
    </source>
</evidence>
<dbReference type="InterPro" id="IPR052374">
    <property type="entry name" value="SERAC1"/>
</dbReference>
<accession>A0A014P7I2</accession>
<organism evidence="8 9">
    <name type="scientific">Metarhizium robertsii</name>
    <dbReference type="NCBI Taxonomy" id="568076"/>
    <lineage>
        <taxon>Eukaryota</taxon>
        <taxon>Fungi</taxon>
        <taxon>Dikarya</taxon>
        <taxon>Ascomycota</taxon>
        <taxon>Pezizomycotina</taxon>
        <taxon>Sordariomycetes</taxon>
        <taxon>Hypocreomycetidae</taxon>
        <taxon>Hypocreales</taxon>
        <taxon>Clavicipitaceae</taxon>
        <taxon>Metarhizium</taxon>
    </lineage>
</organism>
<dbReference type="HOGENOM" id="CLU_000288_125_13_1"/>
<keyword evidence="6" id="KW-0472">Membrane</keyword>
<dbReference type="SUPFAM" id="SSF53474">
    <property type="entry name" value="alpha/beta-Hydrolases"/>
    <property type="match status" value="1"/>
</dbReference>
<dbReference type="SUPFAM" id="SSF48452">
    <property type="entry name" value="TPR-like"/>
    <property type="match status" value="1"/>
</dbReference>
<dbReference type="Proteomes" id="UP000030151">
    <property type="component" value="Unassembled WGS sequence"/>
</dbReference>
<feature type="compositionally biased region" description="Low complexity" evidence="7">
    <location>
        <begin position="27"/>
        <end position="36"/>
    </location>
</feature>
<evidence type="ECO:0000256" key="3">
    <source>
        <dbReference type="ARBA" id="ARBA00004370"/>
    </source>
</evidence>
<reference evidence="8 9" key="1">
    <citation type="submission" date="2014-02" db="EMBL/GenBank/DDBJ databases">
        <title>The genome sequence of the entomopathogenic fungus Metarhizium robertsii ARSEF 2575.</title>
        <authorList>
            <person name="Giuliano Garisto Donzelli B."/>
            <person name="Roe B.A."/>
            <person name="Macmil S.L."/>
            <person name="Krasnoff S.B."/>
            <person name="Gibson D.M."/>
        </authorList>
    </citation>
    <scope>NUCLEOTIDE SEQUENCE [LARGE SCALE GENOMIC DNA]</scope>
    <source>
        <strain evidence="8 9">ARSEF 2575</strain>
    </source>
</reference>
<dbReference type="GO" id="GO:0005739">
    <property type="term" value="C:mitochondrion"/>
    <property type="evidence" value="ECO:0007669"/>
    <property type="project" value="UniProtKB-SubCell"/>
</dbReference>
<dbReference type="eggNOG" id="KOG1840">
    <property type="taxonomic scope" value="Eukaryota"/>
</dbReference>
<dbReference type="PANTHER" id="PTHR48182:SF2">
    <property type="entry name" value="PROTEIN SERAC1"/>
    <property type="match status" value="1"/>
</dbReference>
<gene>
    <name evidence="8" type="ORF">X797_008082</name>
</gene>
<dbReference type="SMART" id="SM00028">
    <property type="entry name" value="TPR"/>
    <property type="match status" value="3"/>
</dbReference>
<dbReference type="Gene3D" id="3.40.50.300">
    <property type="entry name" value="P-loop containing nucleotide triphosphate hydrolases"/>
    <property type="match status" value="1"/>
</dbReference>
<dbReference type="SUPFAM" id="SSF52540">
    <property type="entry name" value="P-loop containing nucleoside triphosphate hydrolases"/>
    <property type="match status" value="1"/>
</dbReference>
<evidence type="ECO:0000256" key="7">
    <source>
        <dbReference type="SAM" id="MobiDB-lite"/>
    </source>
</evidence>